<sequence length="129" mass="12697">MLVGGEGQQAGGGAVLCCLAPLAPPPPLTLSVFGSHSSTSSHWSGQPLPVSLCWTLHLRPVRAAAGEALSLLAVTHPAAFPAHGPAHGGASSHGAHAPALAAWGCPWGGQESGSNSEGWAGSEGAPMTL</sequence>
<feature type="region of interest" description="Disordered" evidence="1">
    <location>
        <begin position="109"/>
        <end position="129"/>
    </location>
</feature>
<organism evidence="2 3">
    <name type="scientific">Haematococcus lacustris</name>
    <name type="common">Green alga</name>
    <name type="synonym">Haematococcus pluvialis</name>
    <dbReference type="NCBI Taxonomy" id="44745"/>
    <lineage>
        <taxon>Eukaryota</taxon>
        <taxon>Viridiplantae</taxon>
        <taxon>Chlorophyta</taxon>
        <taxon>core chlorophytes</taxon>
        <taxon>Chlorophyceae</taxon>
        <taxon>CS clade</taxon>
        <taxon>Chlamydomonadales</taxon>
        <taxon>Haematococcaceae</taxon>
        <taxon>Haematococcus</taxon>
    </lineage>
</organism>
<dbReference type="EMBL" id="BLLF01000725">
    <property type="protein sequence ID" value="GFH14429.1"/>
    <property type="molecule type" value="Genomic_DNA"/>
</dbReference>
<gene>
    <name evidence="2" type="ORF">HaLaN_10480</name>
</gene>
<proteinExistence type="predicted"/>
<evidence type="ECO:0000313" key="3">
    <source>
        <dbReference type="Proteomes" id="UP000485058"/>
    </source>
</evidence>
<name>A0A699Z5R2_HAELA</name>
<comment type="caution">
    <text evidence="2">The sequence shown here is derived from an EMBL/GenBank/DDBJ whole genome shotgun (WGS) entry which is preliminary data.</text>
</comment>
<evidence type="ECO:0000256" key="1">
    <source>
        <dbReference type="SAM" id="MobiDB-lite"/>
    </source>
</evidence>
<evidence type="ECO:0000313" key="2">
    <source>
        <dbReference type="EMBL" id="GFH14429.1"/>
    </source>
</evidence>
<dbReference type="Proteomes" id="UP000485058">
    <property type="component" value="Unassembled WGS sequence"/>
</dbReference>
<dbReference type="AlphaFoldDB" id="A0A699Z5R2"/>
<reference evidence="2 3" key="1">
    <citation type="submission" date="2020-02" db="EMBL/GenBank/DDBJ databases">
        <title>Draft genome sequence of Haematococcus lacustris strain NIES-144.</title>
        <authorList>
            <person name="Morimoto D."/>
            <person name="Nakagawa S."/>
            <person name="Yoshida T."/>
            <person name="Sawayama S."/>
        </authorList>
    </citation>
    <scope>NUCLEOTIDE SEQUENCE [LARGE SCALE GENOMIC DNA]</scope>
    <source>
        <strain evidence="2 3">NIES-144</strain>
    </source>
</reference>
<keyword evidence="3" id="KW-1185">Reference proteome</keyword>
<accession>A0A699Z5R2</accession>
<protein>
    <submittedName>
        <fullName evidence="2">Uncharacterized protein</fullName>
    </submittedName>
</protein>